<keyword evidence="6" id="KW-1185">Reference proteome</keyword>
<dbReference type="OMA" id="RYEAQHE"/>
<dbReference type="Proteomes" id="UP000027361">
    <property type="component" value="Unassembled WGS sequence"/>
</dbReference>
<keyword evidence="2" id="KW-0539">Nucleus</keyword>
<dbReference type="Pfam" id="PF09011">
    <property type="entry name" value="HMG_box_2"/>
    <property type="match status" value="1"/>
</dbReference>
<dbReference type="FunCoup" id="A0A066VK08">
    <property type="interactions" value="16"/>
</dbReference>
<feature type="region of interest" description="Disordered" evidence="3">
    <location>
        <begin position="162"/>
        <end position="194"/>
    </location>
</feature>
<feature type="domain" description="HMG box" evidence="4">
    <location>
        <begin position="13"/>
        <end position="91"/>
    </location>
</feature>
<feature type="domain" description="HMG box" evidence="4">
    <location>
        <begin position="126"/>
        <end position="191"/>
    </location>
</feature>
<dbReference type="Pfam" id="PF00505">
    <property type="entry name" value="HMG_box"/>
    <property type="match status" value="1"/>
</dbReference>
<reference evidence="5 6" key="1">
    <citation type="submission" date="2014-05" db="EMBL/GenBank/DDBJ databases">
        <title>Draft genome sequence of a rare smut relative, Tilletiaria anomala UBC 951.</title>
        <authorList>
            <consortium name="DOE Joint Genome Institute"/>
            <person name="Toome M."/>
            <person name="Kuo A."/>
            <person name="Henrissat B."/>
            <person name="Lipzen A."/>
            <person name="Tritt A."/>
            <person name="Yoshinaga Y."/>
            <person name="Zane M."/>
            <person name="Barry K."/>
            <person name="Grigoriev I.V."/>
            <person name="Spatafora J.W."/>
            <person name="Aimea M.C."/>
        </authorList>
    </citation>
    <scope>NUCLEOTIDE SEQUENCE [LARGE SCALE GENOMIC DNA]</scope>
    <source>
        <strain evidence="5 6">UBC 951</strain>
    </source>
</reference>
<evidence type="ECO:0000256" key="1">
    <source>
        <dbReference type="ARBA" id="ARBA00023125"/>
    </source>
</evidence>
<dbReference type="GO" id="GO:0003677">
    <property type="term" value="F:DNA binding"/>
    <property type="evidence" value="ECO:0007669"/>
    <property type="project" value="UniProtKB-UniRule"/>
</dbReference>
<dbReference type="RefSeq" id="XP_013240913.1">
    <property type="nucleotide sequence ID" value="XM_013385459.1"/>
</dbReference>
<dbReference type="PROSITE" id="PS50118">
    <property type="entry name" value="HMG_BOX_2"/>
    <property type="match status" value="2"/>
</dbReference>
<sequence length="194" mass="22051">MARSVIPLPFANKPTKKSAFLYYMGKRLPELKDQFLAPSVKDPSKKVVDIGKLATQVGSEWRSLSESDKEPYNKKAAAGLSEYEQKLAEWKKQLSPEDIRRQNAWIMAQRRKGKKGTALLRDQQKPKRPLSAFFEFMMEYRAQQGGAGSVVSVAKEAGEKWKAMSAAQKQPYEQKSQGAQEQYKRDLKTYQEAA</sequence>
<dbReference type="AlphaFoldDB" id="A0A066VK08"/>
<dbReference type="HOGENOM" id="CLU_1403326_0_0_1"/>
<dbReference type="GeneID" id="25261628"/>
<dbReference type="InterPro" id="IPR036910">
    <property type="entry name" value="HMG_box_dom_sf"/>
</dbReference>
<dbReference type="InterPro" id="IPR009071">
    <property type="entry name" value="HMG_box_dom"/>
</dbReference>
<dbReference type="PANTHER" id="PTHR48112">
    <property type="entry name" value="HIGH MOBILITY GROUP PROTEIN DSP1"/>
    <property type="match status" value="1"/>
</dbReference>
<dbReference type="Gene3D" id="1.10.30.10">
    <property type="entry name" value="High mobility group box domain"/>
    <property type="match status" value="2"/>
</dbReference>
<dbReference type="GO" id="GO:0005634">
    <property type="term" value="C:nucleus"/>
    <property type="evidence" value="ECO:0007669"/>
    <property type="project" value="UniProtKB-UniRule"/>
</dbReference>
<organism evidence="5 6">
    <name type="scientific">Tilletiaria anomala (strain ATCC 24038 / CBS 436.72 / UBC 951)</name>
    <dbReference type="NCBI Taxonomy" id="1037660"/>
    <lineage>
        <taxon>Eukaryota</taxon>
        <taxon>Fungi</taxon>
        <taxon>Dikarya</taxon>
        <taxon>Basidiomycota</taxon>
        <taxon>Ustilaginomycotina</taxon>
        <taxon>Exobasidiomycetes</taxon>
        <taxon>Georgefischeriales</taxon>
        <taxon>Tilletiariaceae</taxon>
        <taxon>Tilletiaria</taxon>
    </lineage>
</organism>
<dbReference type="InParanoid" id="A0A066VK08"/>
<dbReference type="EMBL" id="JMSN01000109">
    <property type="protein sequence ID" value="KDN39094.1"/>
    <property type="molecule type" value="Genomic_DNA"/>
</dbReference>
<name>A0A066VK08_TILAU</name>
<feature type="DNA-binding region" description="HMG box" evidence="2">
    <location>
        <begin position="126"/>
        <end position="191"/>
    </location>
</feature>
<keyword evidence="1 2" id="KW-0238">DNA-binding</keyword>
<evidence type="ECO:0000313" key="5">
    <source>
        <dbReference type="EMBL" id="KDN39094.1"/>
    </source>
</evidence>
<feature type="compositionally biased region" description="Polar residues" evidence="3">
    <location>
        <begin position="167"/>
        <end position="180"/>
    </location>
</feature>
<evidence type="ECO:0000259" key="4">
    <source>
        <dbReference type="PROSITE" id="PS50118"/>
    </source>
</evidence>
<dbReference type="STRING" id="1037660.A0A066VK08"/>
<evidence type="ECO:0000256" key="2">
    <source>
        <dbReference type="PROSITE-ProRule" id="PRU00267"/>
    </source>
</evidence>
<gene>
    <name evidence="5" type="ORF">K437DRAFT_15029</name>
</gene>
<dbReference type="PANTHER" id="PTHR48112:SF22">
    <property type="entry name" value="MITOCHONDRIAL TRANSCRIPTION FACTOR A, ISOFORM B"/>
    <property type="match status" value="1"/>
</dbReference>
<feature type="compositionally biased region" description="Basic and acidic residues" evidence="3">
    <location>
        <begin position="182"/>
        <end position="194"/>
    </location>
</feature>
<dbReference type="OrthoDB" id="5550281at2759"/>
<evidence type="ECO:0000256" key="3">
    <source>
        <dbReference type="SAM" id="MobiDB-lite"/>
    </source>
</evidence>
<proteinExistence type="predicted"/>
<evidence type="ECO:0000313" key="6">
    <source>
        <dbReference type="Proteomes" id="UP000027361"/>
    </source>
</evidence>
<dbReference type="InterPro" id="IPR050342">
    <property type="entry name" value="HMGB"/>
</dbReference>
<protein>
    <submittedName>
        <fullName evidence="5">HMG-box</fullName>
    </submittedName>
</protein>
<dbReference type="SMART" id="SM00398">
    <property type="entry name" value="HMG"/>
    <property type="match status" value="2"/>
</dbReference>
<accession>A0A066VK08</accession>
<dbReference type="SUPFAM" id="SSF47095">
    <property type="entry name" value="HMG-box"/>
    <property type="match status" value="2"/>
</dbReference>
<feature type="DNA-binding region" description="HMG box" evidence="2">
    <location>
        <begin position="13"/>
        <end position="91"/>
    </location>
</feature>
<comment type="caution">
    <text evidence="5">The sequence shown here is derived from an EMBL/GenBank/DDBJ whole genome shotgun (WGS) entry which is preliminary data.</text>
</comment>